<keyword evidence="2" id="KW-0808">Transferase</keyword>
<dbReference type="PANTHER" id="PTHR45431">
    <property type="entry name" value="RHODANESE-LIKE DOMAIN-CONTAINING PROTEIN 15, CHLOROPLASTIC"/>
    <property type="match status" value="1"/>
</dbReference>
<evidence type="ECO:0000313" key="2">
    <source>
        <dbReference type="EMBL" id="SFP71979.1"/>
    </source>
</evidence>
<keyword evidence="3" id="KW-1185">Reference proteome</keyword>
<dbReference type="PANTHER" id="PTHR45431:SF3">
    <property type="entry name" value="RHODANESE-LIKE DOMAIN-CONTAINING PROTEIN 15, CHLOROPLASTIC"/>
    <property type="match status" value="1"/>
</dbReference>
<protein>
    <submittedName>
        <fullName evidence="2">Rhodanese-related sulfurtransferase</fullName>
    </submittedName>
</protein>
<dbReference type="Pfam" id="PF00581">
    <property type="entry name" value="Rhodanese"/>
    <property type="match status" value="1"/>
</dbReference>
<dbReference type="PROSITE" id="PS50206">
    <property type="entry name" value="RHODANESE_3"/>
    <property type="match status" value="1"/>
</dbReference>
<dbReference type="SUPFAM" id="SSF52821">
    <property type="entry name" value="Rhodanese/Cell cycle control phosphatase"/>
    <property type="match status" value="1"/>
</dbReference>
<dbReference type="InterPro" id="IPR001763">
    <property type="entry name" value="Rhodanese-like_dom"/>
</dbReference>
<dbReference type="Gene3D" id="3.40.250.10">
    <property type="entry name" value="Rhodanese-like domain"/>
    <property type="match status" value="1"/>
</dbReference>
<accession>A0A1I5SMN9</accession>
<name>A0A1I5SMN9_9BACT</name>
<dbReference type="AlphaFoldDB" id="A0A1I5SMN9"/>
<organism evidence="2 3">
    <name type="scientific">Hydrogenimonas thermophila</name>
    <dbReference type="NCBI Taxonomy" id="223786"/>
    <lineage>
        <taxon>Bacteria</taxon>
        <taxon>Pseudomonadati</taxon>
        <taxon>Campylobacterota</taxon>
        <taxon>Epsilonproteobacteria</taxon>
        <taxon>Campylobacterales</taxon>
        <taxon>Hydrogenimonadaceae</taxon>
        <taxon>Hydrogenimonas</taxon>
    </lineage>
</organism>
<dbReference type="SMART" id="SM00450">
    <property type="entry name" value="RHOD"/>
    <property type="match status" value="1"/>
</dbReference>
<dbReference type="InterPro" id="IPR052367">
    <property type="entry name" value="Thiosulfate_ST/Rhodanese-like"/>
</dbReference>
<proteinExistence type="predicted"/>
<dbReference type="GO" id="GO:0016740">
    <property type="term" value="F:transferase activity"/>
    <property type="evidence" value="ECO:0007669"/>
    <property type="project" value="UniProtKB-KW"/>
</dbReference>
<evidence type="ECO:0000259" key="1">
    <source>
        <dbReference type="PROSITE" id="PS50206"/>
    </source>
</evidence>
<reference evidence="2 3" key="1">
    <citation type="submission" date="2016-10" db="EMBL/GenBank/DDBJ databases">
        <authorList>
            <person name="de Groot N.N."/>
        </authorList>
    </citation>
    <scope>NUCLEOTIDE SEQUENCE [LARGE SCALE GENOMIC DNA]</scope>
    <source>
        <strain evidence="2 3">EP1-55-1</strain>
    </source>
</reference>
<dbReference type="OrthoDB" id="9789348at2"/>
<gene>
    <name evidence="2" type="ORF">SAMN05216234_13514</name>
</gene>
<dbReference type="EMBL" id="FOXB01000035">
    <property type="protein sequence ID" value="SFP71979.1"/>
    <property type="molecule type" value="Genomic_DNA"/>
</dbReference>
<dbReference type="Proteomes" id="UP000199227">
    <property type="component" value="Unassembled WGS sequence"/>
</dbReference>
<dbReference type="InterPro" id="IPR036873">
    <property type="entry name" value="Rhodanese-like_dom_sf"/>
</dbReference>
<dbReference type="CDD" id="cd00158">
    <property type="entry name" value="RHOD"/>
    <property type="match status" value="1"/>
</dbReference>
<evidence type="ECO:0000313" key="3">
    <source>
        <dbReference type="Proteomes" id="UP000199227"/>
    </source>
</evidence>
<dbReference type="RefSeq" id="WP_092913474.1">
    <property type="nucleotide sequence ID" value="NZ_CP136592.1"/>
</dbReference>
<sequence length="171" mass="19396">MRVMTFAILVLLFTALFAEDMEYQEDINAKEAMELIKKEGAILIDVRDPVEFLYAGHAVGSVNIPVFFVRVDLPPLKTRVKVAEVETKKQKAIHVKKTYRPMMDENKKFVEEVKKLTHGNLEKPLIILCRSGERSVYAANKLAKNGFENVYNLEDGYVFDWKASGLPSGGE</sequence>
<feature type="domain" description="Rhodanese" evidence="1">
    <location>
        <begin position="37"/>
        <end position="170"/>
    </location>
</feature>
<dbReference type="STRING" id="223786.SAMN05216234_13514"/>